<dbReference type="AlphaFoldDB" id="A0A1F5DLX0"/>
<protein>
    <submittedName>
        <fullName evidence="1">Uncharacterized protein</fullName>
    </submittedName>
</protein>
<organism evidence="1 2">
    <name type="scientific">Candidatus Berkelbacteria bacterium RBG_13_40_8</name>
    <dbReference type="NCBI Taxonomy" id="1797467"/>
    <lineage>
        <taxon>Bacteria</taxon>
        <taxon>Candidatus Berkelbacteria</taxon>
    </lineage>
</organism>
<dbReference type="Proteomes" id="UP000178764">
    <property type="component" value="Unassembled WGS sequence"/>
</dbReference>
<sequence>MHIINPTKERTLLDDIYPKTQIFIELAEFPDNEPSVIVTCCFPANDYYTSKPIPYVTTENYVRCLSQASYLLAEHVLANHLSEVEASVETFKKAAADYELYYRNLAMTFHERVAKGQQFVLKLSIKNSREIKRLGKDFILFTFTNEKTVISGEMSFVFINPQGP</sequence>
<accession>A0A1F5DLX0</accession>
<evidence type="ECO:0000313" key="2">
    <source>
        <dbReference type="Proteomes" id="UP000178764"/>
    </source>
</evidence>
<dbReference type="EMBL" id="MEZT01000026">
    <property type="protein sequence ID" value="OGD56169.1"/>
    <property type="molecule type" value="Genomic_DNA"/>
</dbReference>
<gene>
    <name evidence="1" type="ORF">A2V71_04415</name>
</gene>
<proteinExistence type="predicted"/>
<comment type="caution">
    <text evidence="1">The sequence shown here is derived from an EMBL/GenBank/DDBJ whole genome shotgun (WGS) entry which is preliminary data.</text>
</comment>
<reference evidence="1 2" key="1">
    <citation type="journal article" date="2016" name="Nat. Commun.">
        <title>Thousands of microbial genomes shed light on interconnected biogeochemical processes in an aquifer system.</title>
        <authorList>
            <person name="Anantharaman K."/>
            <person name="Brown C.T."/>
            <person name="Hug L.A."/>
            <person name="Sharon I."/>
            <person name="Castelle C.J."/>
            <person name="Probst A.J."/>
            <person name="Thomas B.C."/>
            <person name="Singh A."/>
            <person name="Wilkins M.J."/>
            <person name="Karaoz U."/>
            <person name="Brodie E.L."/>
            <person name="Williams K.H."/>
            <person name="Hubbard S.S."/>
            <person name="Banfield J.F."/>
        </authorList>
    </citation>
    <scope>NUCLEOTIDE SEQUENCE [LARGE SCALE GENOMIC DNA]</scope>
</reference>
<name>A0A1F5DLX0_9BACT</name>
<evidence type="ECO:0000313" key="1">
    <source>
        <dbReference type="EMBL" id="OGD56169.1"/>
    </source>
</evidence>